<name>A0A9D1ID53_9FIRM</name>
<comment type="caution">
    <text evidence="18">The sequence shown here is derived from an EMBL/GenBank/DDBJ whole genome shotgun (WGS) entry which is preliminary data.</text>
</comment>
<evidence type="ECO:0000256" key="1">
    <source>
        <dbReference type="ARBA" id="ARBA00007504"/>
    </source>
</evidence>
<dbReference type="InterPro" id="IPR014001">
    <property type="entry name" value="Helicase_ATP-bd"/>
</dbReference>
<evidence type="ECO:0000256" key="9">
    <source>
        <dbReference type="ARBA" id="ARBA00023172"/>
    </source>
</evidence>
<dbReference type="GO" id="GO:0016787">
    <property type="term" value="F:hydrolase activity"/>
    <property type="evidence" value="ECO:0007669"/>
    <property type="project" value="UniProtKB-KW"/>
</dbReference>
<dbReference type="CDD" id="cd04488">
    <property type="entry name" value="RecG_wedge_OBF"/>
    <property type="match status" value="1"/>
</dbReference>
<dbReference type="GO" id="GO:0006281">
    <property type="term" value="P:DNA repair"/>
    <property type="evidence" value="ECO:0007669"/>
    <property type="project" value="UniProtKB-UniRule"/>
</dbReference>
<evidence type="ECO:0000256" key="13">
    <source>
        <dbReference type="ARBA" id="ARBA00034808"/>
    </source>
</evidence>
<dbReference type="Pfam" id="PF19833">
    <property type="entry name" value="RecG_dom3_C"/>
    <property type="match status" value="1"/>
</dbReference>
<dbReference type="InterPro" id="IPR047112">
    <property type="entry name" value="RecG/Mfd"/>
</dbReference>
<evidence type="ECO:0000313" key="19">
    <source>
        <dbReference type="Proteomes" id="UP000824071"/>
    </source>
</evidence>
<keyword evidence="11" id="KW-0413">Isomerase</keyword>
<evidence type="ECO:0000313" key="18">
    <source>
        <dbReference type="EMBL" id="HIU35048.1"/>
    </source>
</evidence>
<dbReference type="AlphaFoldDB" id="A0A9D1ID53"/>
<evidence type="ECO:0000256" key="6">
    <source>
        <dbReference type="ARBA" id="ARBA00022806"/>
    </source>
</evidence>
<feature type="domain" description="Helicase ATP-binding" evidence="16">
    <location>
        <begin position="269"/>
        <end position="430"/>
    </location>
</feature>
<evidence type="ECO:0000256" key="8">
    <source>
        <dbReference type="ARBA" id="ARBA00023125"/>
    </source>
</evidence>
<keyword evidence="6 15" id="KW-0347">Helicase</keyword>
<dbReference type="PROSITE" id="PS51192">
    <property type="entry name" value="HELICASE_ATP_BIND_1"/>
    <property type="match status" value="1"/>
</dbReference>
<evidence type="ECO:0000259" key="16">
    <source>
        <dbReference type="PROSITE" id="PS51192"/>
    </source>
</evidence>
<dbReference type="InterPro" id="IPR001650">
    <property type="entry name" value="Helicase_C-like"/>
</dbReference>
<dbReference type="InterPro" id="IPR033454">
    <property type="entry name" value="RecG_wedge"/>
</dbReference>
<dbReference type="PROSITE" id="PS51194">
    <property type="entry name" value="HELICASE_CTER"/>
    <property type="match status" value="1"/>
</dbReference>
<evidence type="ECO:0000256" key="7">
    <source>
        <dbReference type="ARBA" id="ARBA00022840"/>
    </source>
</evidence>
<feature type="domain" description="Helicase C-terminal" evidence="17">
    <location>
        <begin position="452"/>
        <end position="613"/>
    </location>
</feature>
<dbReference type="GO" id="GO:0006310">
    <property type="term" value="P:DNA recombination"/>
    <property type="evidence" value="ECO:0007669"/>
    <property type="project" value="UniProtKB-UniRule"/>
</dbReference>
<dbReference type="SMART" id="SM00487">
    <property type="entry name" value="DEXDc"/>
    <property type="match status" value="1"/>
</dbReference>
<sequence>MQLNAPIQYVKGVGPARAEAFLKLSVPTVGALLRYYPRAYEDWSRIVPIRDLPENEYACVRAVVCHRVDHVRVPGGLQLYKTTVTDGAGLLNLTFFNNKYVCSQLKEGEEYLFFGKAAHNRYGAREMASPLFQKPQSAHRIRPIYPSSAALPSRAIERCVQNALDALEGPIPDFLPARVRTENGLCTLDEAVRGIHFPKTRDELETARRRLIFDELFLLQLGLLQMRTRTHTAETGCVLQTDATAAFLSHLPFTLTNAQARSVREAVADMRSGRPMNRLLQGDVGSGKTAVAAALVYTAAQNGLQAAVMAPTEVLAEQHYRTFSKFFAGTNVRTVLLTGSMRAAEKRAAKAALQSGEADLAVGTHALIQEDVGFRRLGLVVTDEQHRFGVAQRASLAAKGAQPHILVMSATPIPRTLGLMLYGDLDVSVLDELPPGRQPVSTYCVDTSYRPRIYNYLKKHMDKGLQGYIVCPLVEEGESDLVPAEEYYKKLQNGVFYGYRLGLLHGRMKPKEKDAVMRAFAAGEVDLLVATVVVEVGVDVPNAVVMVIENAERFGLSQLHQLRGRVGRGEAASTCILVSDAQNEEAKTRFRVLCETTDGFKIADADFRLRGPGDFFGKRQHGLPALRLADLLRDSELLLTVRRAAEQLLEKDPALQEPEHAALRRQTDKMFAAAAVG</sequence>
<dbReference type="InterPro" id="IPR045562">
    <property type="entry name" value="RecG_dom3_C"/>
</dbReference>
<evidence type="ECO:0000256" key="15">
    <source>
        <dbReference type="RuleBase" id="RU363016"/>
    </source>
</evidence>
<evidence type="ECO:0000259" key="17">
    <source>
        <dbReference type="PROSITE" id="PS51194"/>
    </source>
</evidence>
<accession>A0A9D1ID53</accession>
<protein>
    <recommendedName>
        <fullName evidence="2 15">ATP-dependent DNA helicase RecG</fullName>
        <ecNumber evidence="13 15">5.6.2.4</ecNumber>
    </recommendedName>
</protein>
<gene>
    <name evidence="18" type="primary">recG</name>
    <name evidence="18" type="ORF">IAC53_00325</name>
</gene>
<evidence type="ECO:0000256" key="12">
    <source>
        <dbReference type="ARBA" id="ARBA00034617"/>
    </source>
</evidence>
<dbReference type="Proteomes" id="UP000824071">
    <property type="component" value="Unassembled WGS sequence"/>
</dbReference>
<dbReference type="Pfam" id="PF00270">
    <property type="entry name" value="DEAD"/>
    <property type="match status" value="1"/>
</dbReference>
<dbReference type="EC" id="5.6.2.4" evidence="13 15"/>
<dbReference type="GO" id="GO:0003677">
    <property type="term" value="F:DNA binding"/>
    <property type="evidence" value="ECO:0007669"/>
    <property type="project" value="UniProtKB-KW"/>
</dbReference>
<comment type="catalytic activity">
    <reaction evidence="12 15">
        <text>Couples ATP hydrolysis with the unwinding of duplex DNA by translocating in the 3'-5' direction.</text>
        <dbReference type="EC" id="5.6.2.4"/>
    </reaction>
</comment>
<dbReference type="NCBIfam" id="NF008165">
    <property type="entry name" value="PRK10917.1-3"/>
    <property type="match status" value="1"/>
</dbReference>
<evidence type="ECO:0000256" key="10">
    <source>
        <dbReference type="ARBA" id="ARBA00023204"/>
    </source>
</evidence>
<dbReference type="Pfam" id="PF17191">
    <property type="entry name" value="RecG_wedge"/>
    <property type="match status" value="1"/>
</dbReference>
<dbReference type="Pfam" id="PF00271">
    <property type="entry name" value="Helicase_C"/>
    <property type="match status" value="1"/>
</dbReference>
<proteinExistence type="inferred from homology"/>
<keyword evidence="4 15" id="KW-0227">DNA damage</keyword>
<keyword evidence="8" id="KW-0238">DNA-binding</keyword>
<comment type="function">
    <text evidence="15">Plays a critical role in recombination and DNA repair. Helps process Holliday junction intermediates to mature products by catalyzing branch migration. Has replication fork regression activity, unwinds stalled or blocked replication forks to make a HJ that can be resolved. Has a DNA unwinding activity characteristic of a DNA helicase with 3'-5' polarity.</text>
</comment>
<evidence type="ECO:0000256" key="11">
    <source>
        <dbReference type="ARBA" id="ARBA00023235"/>
    </source>
</evidence>
<dbReference type="SUPFAM" id="SSF52540">
    <property type="entry name" value="P-loop containing nucleoside triphosphate hydrolases"/>
    <property type="match status" value="2"/>
</dbReference>
<evidence type="ECO:0000256" key="2">
    <source>
        <dbReference type="ARBA" id="ARBA00017846"/>
    </source>
</evidence>
<comment type="similarity">
    <text evidence="1 15">Belongs to the helicase family. RecG subfamily.</text>
</comment>
<evidence type="ECO:0000256" key="14">
    <source>
        <dbReference type="ARBA" id="ARBA00048988"/>
    </source>
</evidence>
<dbReference type="SUPFAM" id="SSF50249">
    <property type="entry name" value="Nucleic acid-binding proteins"/>
    <property type="match status" value="1"/>
</dbReference>
<dbReference type="GO" id="GO:0005524">
    <property type="term" value="F:ATP binding"/>
    <property type="evidence" value="ECO:0007669"/>
    <property type="project" value="UniProtKB-KW"/>
</dbReference>
<keyword evidence="9 15" id="KW-0233">DNA recombination</keyword>
<comment type="catalytic activity">
    <reaction evidence="14 15">
        <text>ATP + H2O = ADP + phosphate + H(+)</text>
        <dbReference type="Rhea" id="RHEA:13065"/>
        <dbReference type="ChEBI" id="CHEBI:15377"/>
        <dbReference type="ChEBI" id="CHEBI:15378"/>
        <dbReference type="ChEBI" id="CHEBI:30616"/>
        <dbReference type="ChEBI" id="CHEBI:43474"/>
        <dbReference type="ChEBI" id="CHEBI:456216"/>
        <dbReference type="EC" id="5.6.2.4"/>
    </reaction>
</comment>
<dbReference type="NCBIfam" id="NF008168">
    <property type="entry name" value="PRK10917.2-2"/>
    <property type="match status" value="1"/>
</dbReference>
<dbReference type="GO" id="GO:0043138">
    <property type="term" value="F:3'-5' DNA helicase activity"/>
    <property type="evidence" value="ECO:0007669"/>
    <property type="project" value="UniProtKB-EC"/>
</dbReference>
<dbReference type="InterPro" id="IPR011545">
    <property type="entry name" value="DEAD/DEAH_box_helicase_dom"/>
</dbReference>
<keyword evidence="3 15" id="KW-0547">Nucleotide-binding</keyword>
<keyword evidence="5 15" id="KW-0378">Hydrolase</keyword>
<dbReference type="InterPro" id="IPR004609">
    <property type="entry name" value="ATP-dep_DNA_helicase_RecG"/>
</dbReference>
<evidence type="ECO:0000256" key="3">
    <source>
        <dbReference type="ARBA" id="ARBA00022741"/>
    </source>
</evidence>
<dbReference type="NCBIfam" id="TIGR00643">
    <property type="entry name" value="recG"/>
    <property type="match status" value="1"/>
</dbReference>
<evidence type="ECO:0000256" key="4">
    <source>
        <dbReference type="ARBA" id="ARBA00022763"/>
    </source>
</evidence>
<dbReference type="Gene3D" id="3.40.50.300">
    <property type="entry name" value="P-loop containing nucleotide triphosphate hydrolases"/>
    <property type="match status" value="2"/>
</dbReference>
<evidence type="ECO:0000256" key="5">
    <source>
        <dbReference type="ARBA" id="ARBA00022801"/>
    </source>
</evidence>
<keyword evidence="7 15" id="KW-0067">ATP-binding</keyword>
<organism evidence="18 19">
    <name type="scientific">Candidatus Fimenecus excrementigallinarum</name>
    <dbReference type="NCBI Taxonomy" id="2840816"/>
    <lineage>
        <taxon>Bacteria</taxon>
        <taxon>Bacillati</taxon>
        <taxon>Bacillota</taxon>
        <taxon>Clostridia</taxon>
        <taxon>Candidatus Fimenecus</taxon>
    </lineage>
</organism>
<dbReference type="EMBL" id="DVMW01000002">
    <property type="protein sequence ID" value="HIU35048.1"/>
    <property type="molecule type" value="Genomic_DNA"/>
</dbReference>
<reference evidence="18" key="1">
    <citation type="submission" date="2020-10" db="EMBL/GenBank/DDBJ databases">
        <authorList>
            <person name="Gilroy R."/>
        </authorList>
    </citation>
    <scope>NUCLEOTIDE SEQUENCE</scope>
    <source>
        <strain evidence="18">ChiGjej1B1-19959</strain>
    </source>
</reference>
<dbReference type="Gene3D" id="2.40.50.140">
    <property type="entry name" value="Nucleic acid-binding proteins"/>
    <property type="match status" value="1"/>
</dbReference>
<dbReference type="CDD" id="cd17992">
    <property type="entry name" value="DEXHc_RecG"/>
    <property type="match status" value="1"/>
</dbReference>
<dbReference type="InterPro" id="IPR027417">
    <property type="entry name" value="P-loop_NTPase"/>
</dbReference>
<dbReference type="InterPro" id="IPR012340">
    <property type="entry name" value="NA-bd_OB-fold"/>
</dbReference>
<dbReference type="PANTHER" id="PTHR47964:SF1">
    <property type="entry name" value="ATP-DEPENDENT DNA HELICASE HOMOLOG RECG, CHLOROPLASTIC"/>
    <property type="match status" value="1"/>
</dbReference>
<reference evidence="18" key="2">
    <citation type="journal article" date="2021" name="PeerJ">
        <title>Extensive microbial diversity within the chicken gut microbiome revealed by metagenomics and culture.</title>
        <authorList>
            <person name="Gilroy R."/>
            <person name="Ravi A."/>
            <person name="Getino M."/>
            <person name="Pursley I."/>
            <person name="Horton D.L."/>
            <person name="Alikhan N.F."/>
            <person name="Baker D."/>
            <person name="Gharbi K."/>
            <person name="Hall N."/>
            <person name="Watson M."/>
            <person name="Adriaenssens E.M."/>
            <person name="Foster-Nyarko E."/>
            <person name="Jarju S."/>
            <person name="Secka A."/>
            <person name="Antonio M."/>
            <person name="Oren A."/>
            <person name="Chaudhuri R.R."/>
            <person name="La Ragione R."/>
            <person name="Hildebrand F."/>
            <person name="Pallen M.J."/>
        </authorList>
    </citation>
    <scope>NUCLEOTIDE SEQUENCE</scope>
    <source>
        <strain evidence="18">ChiGjej1B1-19959</strain>
    </source>
</reference>
<dbReference type="SMART" id="SM00490">
    <property type="entry name" value="HELICc"/>
    <property type="match status" value="1"/>
</dbReference>
<dbReference type="PANTHER" id="PTHR47964">
    <property type="entry name" value="ATP-DEPENDENT DNA HELICASE HOMOLOG RECG, CHLOROPLASTIC"/>
    <property type="match status" value="1"/>
</dbReference>
<keyword evidence="10 15" id="KW-0234">DNA repair</keyword>